<dbReference type="Pfam" id="PF01590">
    <property type="entry name" value="GAF"/>
    <property type="match status" value="1"/>
</dbReference>
<dbReference type="SMART" id="SM00331">
    <property type="entry name" value="PP2C_SIG"/>
    <property type="match status" value="1"/>
</dbReference>
<comment type="caution">
    <text evidence="3">The sequence shown here is derived from an EMBL/GenBank/DDBJ whole genome shotgun (WGS) entry which is preliminary data.</text>
</comment>
<dbReference type="SUPFAM" id="SSF55781">
    <property type="entry name" value="GAF domain-like"/>
    <property type="match status" value="1"/>
</dbReference>
<dbReference type="Pfam" id="PF13581">
    <property type="entry name" value="HATPase_c_2"/>
    <property type="match status" value="1"/>
</dbReference>
<dbReference type="GO" id="GO:0016791">
    <property type="term" value="F:phosphatase activity"/>
    <property type="evidence" value="ECO:0007669"/>
    <property type="project" value="TreeGrafter"/>
</dbReference>
<dbReference type="EMBL" id="JACEHE010000009">
    <property type="protein sequence ID" value="MBA2947440.1"/>
    <property type="molecule type" value="Genomic_DNA"/>
</dbReference>
<gene>
    <name evidence="3" type="ORF">H1D24_16925</name>
</gene>
<dbReference type="SUPFAM" id="SSF81606">
    <property type="entry name" value="PP2C-like"/>
    <property type="match status" value="1"/>
</dbReference>
<dbReference type="Gene3D" id="3.30.450.20">
    <property type="entry name" value="PAS domain"/>
    <property type="match status" value="2"/>
</dbReference>
<dbReference type="Gene3D" id="3.30.450.40">
    <property type="match status" value="1"/>
</dbReference>
<dbReference type="InterPro" id="IPR013656">
    <property type="entry name" value="PAS_4"/>
</dbReference>
<dbReference type="GO" id="GO:0006355">
    <property type="term" value="P:regulation of DNA-templated transcription"/>
    <property type="evidence" value="ECO:0007669"/>
    <property type="project" value="InterPro"/>
</dbReference>
<name>A0A7W0DLY8_9ACTN</name>
<dbReference type="Gene3D" id="3.30.565.10">
    <property type="entry name" value="Histidine kinase-like ATPase, C-terminal domain"/>
    <property type="match status" value="1"/>
</dbReference>
<proteinExistence type="predicted"/>
<dbReference type="CDD" id="cd16936">
    <property type="entry name" value="HATPase_RsbW-like"/>
    <property type="match status" value="1"/>
</dbReference>
<dbReference type="InterPro" id="IPR003018">
    <property type="entry name" value="GAF"/>
</dbReference>
<dbReference type="SMART" id="SM00091">
    <property type="entry name" value="PAS"/>
    <property type="match status" value="2"/>
</dbReference>
<dbReference type="SUPFAM" id="SSF55785">
    <property type="entry name" value="PYP-like sensor domain (PAS domain)"/>
    <property type="match status" value="2"/>
</dbReference>
<dbReference type="SUPFAM" id="SSF55874">
    <property type="entry name" value="ATPase domain of HSP90 chaperone/DNA topoisomerase II/histidine kinase"/>
    <property type="match status" value="1"/>
</dbReference>
<dbReference type="PROSITE" id="PS50112">
    <property type="entry name" value="PAS"/>
    <property type="match status" value="2"/>
</dbReference>
<dbReference type="NCBIfam" id="TIGR00229">
    <property type="entry name" value="sensory_box"/>
    <property type="match status" value="2"/>
</dbReference>
<dbReference type="PANTHER" id="PTHR43156:SF2">
    <property type="entry name" value="STAGE II SPORULATION PROTEIN E"/>
    <property type="match status" value="1"/>
</dbReference>
<dbReference type="InterPro" id="IPR003594">
    <property type="entry name" value="HATPase_dom"/>
</dbReference>
<dbReference type="InterPro" id="IPR052016">
    <property type="entry name" value="Bact_Sigma-Reg"/>
</dbReference>
<dbReference type="InterPro" id="IPR000014">
    <property type="entry name" value="PAS"/>
</dbReference>
<dbReference type="Pfam" id="PF08448">
    <property type="entry name" value="PAS_4"/>
    <property type="match status" value="1"/>
</dbReference>
<feature type="domain" description="PAS" evidence="2">
    <location>
        <begin position="19"/>
        <end position="60"/>
    </location>
</feature>
<dbReference type="InterPro" id="IPR035965">
    <property type="entry name" value="PAS-like_dom_sf"/>
</dbReference>
<dbReference type="Proteomes" id="UP000545761">
    <property type="component" value="Unassembled WGS sequence"/>
</dbReference>
<evidence type="ECO:0000259" key="2">
    <source>
        <dbReference type="PROSITE" id="PS50112"/>
    </source>
</evidence>
<protein>
    <submittedName>
        <fullName evidence="3">SpoIIE family protein phosphatase</fullName>
    </submittedName>
</protein>
<dbReference type="FunFam" id="3.30.565.10:FF:000028">
    <property type="entry name" value="PAS sensor protein"/>
    <property type="match status" value="1"/>
</dbReference>
<dbReference type="Gene3D" id="3.60.40.10">
    <property type="entry name" value="PPM-type phosphatase domain"/>
    <property type="match status" value="1"/>
</dbReference>
<dbReference type="InterPro" id="IPR013767">
    <property type="entry name" value="PAS_fold"/>
</dbReference>
<dbReference type="FunFam" id="3.30.450.40:FF:000035">
    <property type="entry name" value="PAS sensor protein"/>
    <property type="match status" value="1"/>
</dbReference>
<dbReference type="InterPro" id="IPR029016">
    <property type="entry name" value="GAF-like_dom_sf"/>
</dbReference>
<accession>A0A7W0DLY8</accession>
<reference evidence="3 4" key="1">
    <citation type="submission" date="2020-07" db="EMBL/GenBank/DDBJ databases">
        <title>Streptomyces isolated from Indian soil.</title>
        <authorList>
            <person name="Mandal S."/>
            <person name="Maiti P.K."/>
        </authorList>
    </citation>
    <scope>NUCLEOTIDE SEQUENCE [LARGE SCALE GENOMIC DNA]</scope>
    <source>
        <strain evidence="3 4">PSKA28</strain>
    </source>
</reference>
<dbReference type="InterPro" id="IPR036890">
    <property type="entry name" value="HATPase_C_sf"/>
</dbReference>
<keyword evidence="1" id="KW-0378">Hydrolase</keyword>
<dbReference type="Pfam" id="PF07228">
    <property type="entry name" value="SpoIIE"/>
    <property type="match status" value="1"/>
</dbReference>
<evidence type="ECO:0000313" key="3">
    <source>
        <dbReference type="EMBL" id="MBA2947440.1"/>
    </source>
</evidence>
<dbReference type="AlphaFoldDB" id="A0A7W0DLY8"/>
<evidence type="ECO:0000256" key="1">
    <source>
        <dbReference type="ARBA" id="ARBA00022801"/>
    </source>
</evidence>
<sequence length="803" mass="86858">MTGRNNVGERTAGPEPVSVAVDELGNVTAWSAGAERLLGHAPADVVGRPLAGLIDAEEREAAMAGFPAAGQVTEWSESVTLVHRDGRRLGVCLRGVPLLDGEGRTQWFLTLRQPTQEATPEDVRELLEWVFYQSPIAMTLHDGERRMIRANTEMTRILGRSEEQMRGRTASEIAPAARSAGRLDRAIDLAFRTGEPSMEEILDRVPPETQVRAWTTVISPLKDSAGQVRAVCTALLDVTEQYRARRRLMVLNEASTRIGGMLDVHRTAEETVQLVVPMLADFATVDLLEQELEPPGTEPPPDGGVTLIRMAQESVLEGHPESVVASGEAHEYPAISPLARCLVTGRATRHYVGDPEMRAWLHASPRREASVRQYGVHSVMSVPLRARGTTLGLLLFMRHEQPLPFDDDDLFLAEEVAARAAVCIDNARRYTRERSTAVTLQRSLLPGHLPPQAAVEVASRYLPAGPQIGVGGDWFDVIPLSGTRVALVVGDVVGHGIHASATMGLLRTAVRTLADVDLPPDELLTHLDDVVSRLNAEQEPNGARGDIGATCLYAVYDPVSRRCTLARAGHPEPALVTPDGTARYIRMPAGPPLGLGGMPFEATEIELPEGSLLALYTDGLIESREADLGVRLSELLHALAEPAPSLEATCDTALKALLSDRPSDDVALLTVRTRALTADQVATWTLPSEPAVVSEARSLVASQLARWGVGEASAYVTELVVSELVTNAIRYGSSPIQLRLIHDQTLICEVSDANSAAPHLRRARVFDEGGRGLLLVAQLTQAWGTRQTSVGKTIWAEQSLADF</sequence>
<dbReference type="FunFam" id="3.60.40.10:FF:000031">
    <property type="entry name" value="PAS sensor protein"/>
    <property type="match status" value="1"/>
</dbReference>
<dbReference type="PANTHER" id="PTHR43156">
    <property type="entry name" value="STAGE II SPORULATION PROTEIN E-RELATED"/>
    <property type="match status" value="1"/>
</dbReference>
<dbReference type="SMART" id="SM00065">
    <property type="entry name" value="GAF"/>
    <property type="match status" value="1"/>
</dbReference>
<dbReference type="CDD" id="cd00130">
    <property type="entry name" value="PAS"/>
    <property type="match status" value="2"/>
</dbReference>
<dbReference type="InterPro" id="IPR001932">
    <property type="entry name" value="PPM-type_phosphatase-like_dom"/>
</dbReference>
<evidence type="ECO:0000313" key="4">
    <source>
        <dbReference type="Proteomes" id="UP000545761"/>
    </source>
</evidence>
<feature type="domain" description="PAS" evidence="2">
    <location>
        <begin position="119"/>
        <end position="169"/>
    </location>
</feature>
<dbReference type="Pfam" id="PF00989">
    <property type="entry name" value="PAS"/>
    <property type="match status" value="1"/>
</dbReference>
<dbReference type="InterPro" id="IPR036457">
    <property type="entry name" value="PPM-type-like_dom_sf"/>
</dbReference>
<organism evidence="3 4">
    <name type="scientific">Streptomyces himalayensis subsp. himalayensis</name>
    <dbReference type="NCBI Taxonomy" id="2756131"/>
    <lineage>
        <taxon>Bacteria</taxon>
        <taxon>Bacillati</taxon>
        <taxon>Actinomycetota</taxon>
        <taxon>Actinomycetes</taxon>
        <taxon>Kitasatosporales</taxon>
        <taxon>Streptomycetaceae</taxon>
        <taxon>Streptomyces</taxon>
        <taxon>Streptomyces himalayensis</taxon>
    </lineage>
</organism>